<reference evidence="2 3" key="1">
    <citation type="submission" date="2020-01" db="EMBL/GenBank/DDBJ databases">
        <title>Whole genome and functional gene identification of agarase of Vibrio HN897.</title>
        <authorList>
            <person name="Liu Y."/>
            <person name="Zhao Z."/>
        </authorList>
    </citation>
    <scope>NUCLEOTIDE SEQUENCE [LARGE SCALE GENOMIC DNA]</scope>
    <source>
        <strain evidence="2 3">HN897</strain>
    </source>
</reference>
<dbReference type="GO" id="GO:0004519">
    <property type="term" value="F:endonuclease activity"/>
    <property type="evidence" value="ECO:0007669"/>
    <property type="project" value="UniProtKB-KW"/>
</dbReference>
<dbReference type="KEGG" id="vas:GT360_03335"/>
<dbReference type="AlphaFoldDB" id="A0A7Z2T1N0"/>
<dbReference type="Gene3D" id="3.60.10.10">
    <property type="entry name" value="Endonuclease/exonuclease/phosphatase"/>
    <property type="match status" value="1"/>
</dbReference>
<protein>
    <submittedName>
        <fullName evidence="2">Endonuclease/exonuclease/phosphatase family protein</fullName>
    </submittedName>
</protein>
<accession>A0A7Z2T1N0</accession>
<dbReference type="PANTHER" id="PTHR14859">
    <property type="entry name" value="CALCOFLUOR WHITE HYPERSENSITIVE PROTEIN PRECURSOR"/>
    <property type="match status" value="1"/>
</dbReference>
<dbReference type="InterPro" id="IPR051916">
    <property type="entry name" value="GPI-anchor_lipid_remodeler"/>
</dbReference>
<keyword evidence="2" id="KW-0540">Nuclease</keyword>
<dbReference type="GO" id="GO:0006506">
    <property type="term" value="P:GPI anchor biosynthetic process"/>
    <property type="evidence" value="ECO:0007669"/>
    <property type="project" value="TreeGrafter"/>
</dbReference>
<dbReference type="InterPro" id="IPR005135">
    <property type="entry name" value="Endo/exonuclease/phosphatase"/>
</dbReference>
<dbReference type="GO" id="GO:0016020">
    <property type="term" value="C:membrane"/>
    <property type="evidence" value="ECO:0007669"/>
    <property type="project" value="GOC"/>
</dbReference>
<sequence>MSDINSSRFSIATLNLFNYLAPPNAYYQFDNIYTSDEWQGKQAWLGAYLKQLNSDMVGFQEVFSSDELKQQTQALGYRYFACLDDPKVESDYVYSQPPVAFASRFPIISSTKVDSIALRNMKTGRQFSRTPLHCVVQVPNLGLVNVLVVHLKSQRSSIEESEEMSSDQRHQASVHGRWLSTEQRGGEAEMLSHYVGQLRREQRRPTIVMGDFNHDVSSQELQSLANKGSLQKLTDSVSLQRFPSNSRQATHYYGEKGNVLDYILVSSDFTSASAQQSVEVDRVDIFDQHLVSPSFEHDRYASDHAAVKAVFDIIR</sequence>
<dbReference type="EMBL" id="CP047475">
    <property type="protein sequence ID" value="QIA62605.1"/>
    <property type="molecule type" value="Genomic_DNA"/>
</dbReference>
<keyword evidence="2" id="KW-0255">Endonuclease</keyword>
<dbReference type="GO" id="GO:0004527">
    <property type="term" value="F:exonuclease activity"/>
    <property type="evidence" value="ECO:0007669"/>
    <property type="project" value="UniProtKB-KW"/>
</dbReference>
<dbReference type="Pfam" id="PF03372">
    <property type="entry name" value="Exo_endo_phos"/>
    <property type="match status" value="1"/>
</dbReference>
<dbReference type="SUPFAM" id="SSF56219">
    <property type="entry name" value="DNase I-like"/>
    <property type="match status" value="1"/>
</dbReference>
<keyword evidence="2" id="KW-0269">Exonuclease</keyword>
<evidence type="ECO:0000313" key="2">
    <source>
        <dbReference type="EMBL" id="QIA62605.1"/>
    </source>
</evidence>
<proteinExistence type="predicted"/>
<gene>
    <name evidence="2" type="ORF">GT360_03335</name>
</gene>
<keyword evidence="2" id="KW-0378">Hydrolase</keyword>
<organism evidence="2 3">
    <name type="scientific">Vibrio astriarenae</name>
    <dbReference type="NCBI Taxonomy" id="1481923"/>
    <lineage>
        <taxon>Bacteria</taxon>
        <taxon>Pseudomonadati</taxon>
        <taxon>Pseudomonadota</taxon>
        <taxon>Gammaproteobacteria</taxon>
        <taxon>Vibrionales</taxon>
        <taxon>Vibrionaceae</taxon>
        <taxon>Vibrio</taxon>
    </lineage>
</organism>
<dbReference type="PANTHER" id="PTHR14859:SF15">
    <property type="entry name" value="ENDONUCLEASE_EXONUCLEASE_PHOSPHATASE DOMAIN-CONTAINING PROTEIN"/>
    <property type="match status" value="1"/>
</dbReference>
<name>A0A7Z2T1N0_9VIBR</name>
<evidence type="ECO:0000313" key="3">
    <source>
        <dbReference type="Proteomes" id="UP000464262"/>
    </source>
</evidence>
<feature type="domain" description="Endonuclease/exonuclease/phosphatase" evidence="1">
    <location>
        <begin position="45"/>
        <end position="304"/>
    </location>
</feature>
<dbReference type="RefSeq" id="WP_164647500.1">
    <property type="nucleotide sequence ID" value="NZ_CP047475.1"/>
</dbReference>
<evidence type="ECO:0000259" key="1">
    <source>
        <dbReference type="Pfam" id="PF03372"/>
    </source>
</evidence>
<dbReference type="InterPro" id="IPR036691">
    <property type="entry name" value="Endo/exonu/phosph_ase_sf"/>
</dbReference>
<keyword evidence="3" id="KW-1185">Reference proteome</keyword>
<dbReference type="Proteomes" id="UP000464262">
    <property type="component" value="Chromosome 1"/>
</dbReference>